<sequence length="93" mass="10201">MPSLFAVEEGSRTSWRDGREQAPCVGACFKPAKLVLGEGAGGKIEELRQQREVCIHLSCSVRGERSCREVLQIVDPALLLFPSGRQQSSLMRG</sequence>
<dbReference type="InParanoid" id="A0A1D3D100"/>
<dbReference type="EMBL" id="JROU02001203">
    <property type="protein sequence ID" value="OEH77113.1"/>
    <property type="molecule type" value="Genomic_DNA"/>
</dbReference>
<keyword evidence="2" id="KW-1185">Reference proteome</keyword>
<proteinExistence type="predicted"/>
<protein>
    <submittedName>
        <fullName evidence="1">Uncharacterized protein</fullName>
    </submittedName>
</protein>
<reference evidence="1 2" key="1">
    <citation type="journal article" date="2016" name="BMC Genomics">
        <title>Comparative genomics reveals Cyclospora cayetanensis possesses coccidia-like metabolism and invasion components but unique surface antigens.</title>
        <authorList>
            <person name="Liu S."/>
            <person name="Wang L."/>
            <person name="Zheng H."/>
            <person name="Xu Z."/>
            <person name="Roellig D.M."/>
            <person name="Li N."/>
            <person name="Frace M.A."/>
            <person name="Tang K."/>
            <person name="Arrowood M.J."/>
            <person name="Moss D.M."/>
            <person name="Zhang L."/>
            <person name="Feng Y."/>
            <person name="Xiao L."/>
        </authorList>
    </citation>
    <scope>NUCLEOTIDE SEQUENCE [LARGE SCALE GENOMIC DNA]</scope>
    <source>
        <strain evidence="1 2">CHN_HEN01</strain>
    </source>
</reference>
<name>A0A1D3D100_9EIME</name>
<comment type="caution">
    <text evidence="1">The sequence shown here is derived from an EMBL/GenBank/DDBJ whole genome shotgun (WGS) entry which is preliminary data.</text>
</comment>
<accession>A0A1D3D100</accession>
<evidence type="ECO:0000313" key="1">
    <source>
        <dbReference type="EMBL" id="OEH77113.1"/>
    </source>
</evidence>
<organism evidence="1 2">
    <name type="scientific">Cyclospora cayetanensis</name>
    <dbReference type="NCBI Taxonomy" id="88456"/>
    <lineage>
        <taxon>Eukaryota</taxon>
        <taxon>Sar</taxon>
        <taxon>Alveolata</taxon>
        <taxon>Apicomplexa</taxon>
        <taxon>Conoidasida</taxon>
        <taxon>Coccidia</taxon>
        <taxon>Eucoccidiorida</taxon>
        <taxon>Eimeriorina</taxon>
        <taxon>Eimeriidae</taxon>
        <taxon>Cyclospora</taxon>
    </lineage>
</organism>
<dbReference type="AlphaFoldDB" id="A0A1D3D100"/>
<dbReference type="Proteomes" id="UP000095192">
    <property type="component" value="Unassembled WGS sequence"/>
</dbReference>
<evidence type="ECO:0000313" key="2">
    <source>
        <dbReference type="Proteomes" id="UP000095192"/>
    </source>
</evidence>
<gene>
    <name evidence="1" type="ORF">cyc_08404</name>
</gene>
<dbReference type="VEuPathDB" id="ToxoDB:cyc_08404"/>